<evidence type="ECO:0000313" key="12">
    <source>
        <dbReference type="EMBL" id="ADY40425.1"/>
    </source>
</evidence>
<evidence type="ECO:0000256" key="8">
    <source>
        <dbReference type="ARBA" id="ARBA00022807"/>
    </source>
</evidence>
<feature type="compositionally biased region" description="Low complexity" evidence="10">
    <location>
        <begin position="759"/>
        <end position="769"/>
    </location>
</feature>
<feature type="region of interest" description="Disordered" evidence="10">
    <location>
        <begin position="498"/>
        <end position="517"/>
    </location>
</feature>
<keyword evidence="5" id="KW-0645">Protease</keyword>
<feature type="compositionally biased region" description="Basic and acidic residues" evidence="10">
    <location>
        <begin position="772"/>
        <end position="784"/>
    </location>
</feature>
<dbReference type="PROSITE" id="PS00972">
    <property type="entry name" value="USP_1"/>
    <property type="match status" value="1"/>
</dbReference>
<dbReference type="Gene3D" id="3.90.70.10">
    <property type="entry name" value="Cysteine proteinases"/>
    <property type="match status" value="1"/>
</dbReference>
<evidence type="ECO:0000256" key="10">
    <source>
        <dbReference type="SAM" id="MobiDB-lite"/>
    </source>
</evidence>
<dbReference type="InterPro" id="IPR038765">
    <property type="entry name" value="Papain-like_cys_pep_sf"/>
</dbReference>
<dbReference type="PROSITE" id="PS50235">
    <property type="entry name" value="USP_3"/>
    <property type="match status" value="1"/>
</dbReference>
<feature type="domain" description="USP" evidence="11">
    <location>
        <begin position="103"/>
        <end position="403"/>
    </location>
</feature>
<dbReference type="InterPro" id="IPR018200">
    <property type="entry name" value="USP_CS"/>
</dbReference>
<dbReference type="GO" id="GO:0004843">
    <property type="term" value="F:cysteine-type deubiquitinase activity"/>
    <property type="evidence" value="ECO:0007669"/>
    <property type="project" value="UniProtKB-EC"/>
</dbReference>
<evidence type="ECO:0000256" key="2">
    <source>
        <dbReference type="ARBA" id="ARBA00004123"/>
    </source>
</evidence>
<comment type="subcellular location">
    <subcellularLocation>
        <location evidence="2">Nucleus</location>
    </subcellularLocation>
</comment>
<keyword evidence="7 12" id="KW-0378">Hydrolase</keyword>
<evidence type="ECO:0000259" key="11">
    <source>
        <dbReference type="PROSITE" id="PS50235"/>
    </source>
</evidence>
<dbReference type="InterPro" id="IPR050164">
    <property type="entry name" value="Peptidase_C19"/>
</dbReference>
<dbReference type="AlphaFoldDB" id="F1KRC1"/>
<keyword evidence="9" id="KW-0539">Nucleus</keyword>
<organism evidence="12">
    <name type="scientific">Ascaris suum</name>
    <name type="common">Pig roundworm</name>
    <name type="synonym">Ascaris lumbricoides</name>
    <dbReference type="NCBI Taxonomy" id="6253"/>
    <lineage>
        <taxon>Eukaryota</taxon>
        <taxon>Metazoa</taxon>
        <taxon>Ecdysozoa</taxon>
        <taxon>Nematoda</taxon>
        <taxon>Chromadorea</taxon>
        <taxon>Rhabditida</taxon>
        <taxon>Spirurina</taxon>
        <taxon>Ascaridomorpha</taxon>
        <taxon>Ascaridoidea</taxon>
        <taxon>Ascarididae</taxon>
        <taxon>Ascaris</taxon>
    </lineage>
</organism>
<dbReference type="PANTHER" id="PTHR24006">
    <property type="entry name" value="UBIQUITIN CARBOXYL-TERMINAL HYDROLASE"/>
    <property type="match status" value="1"/>
</dbReference>
<dbReference type="EC" id="3.4.19.12" evidence="4"/>
<name>F1KRC1_ASCSU</name>
<evidence type="ECO:0000256" key="1">
    <source>
        <dbReference type="ARBA" id="ARBA00000707"/>
    </source>
</evidence>
<dbReference type="EMBL" id="JI164607">
    <property type="protein sequence ID" value="ADY40425.1"/>
    <property type="molecule type" value="mRNA"/>
</dbReference>
<protein>
    <recommendedName>
        <fullName evidence="4">ubiquitinyl hydrolase 1</fullName>
        <ecNumber evidence="4">3.4.19.12</ecNumber>
    </recommendedName>
</protein>
<dbReference type="PANTHER" id="PTHR24006:SF722">
    <property type="entry name" value="UBIQUITIN CARBOXYL-TERMINAL HYDROLASE 48"/>
    <property type="match status" value="1"/>
</dbReference>
<comment type="similarity">
    <text evidence="3">Belongs to the peptidase C19 family.</text>
</comment>
<sequence>MKRTVSATPRRRAATWSRRKTVEEYDIPEVLDLDAIWKIYMLHKSQCPLHCVPNPRTKNCRDNPYCLERLGSEKWEKLMQKMEKEGRSSEKSNNRRELASMPCGLVNLGNSCYLNSFLQIFFSDPVFRRCIYDWRPVKNFVKPECEKINVEELMLCLQKLFVTLQITPYEDTSAEALANLLKLDDEQHDALEFQILLFGKMEKLLSYREEWKDVKNAIMNRFKGVITQTISCKKCGMVRVSELPFNPLYLVIDKVKSLSKAIETCFSPEELSDYRCECGDAGFAEKCLTVKEPPPVVTVQLNRFTFDAAGRKKKVQSALQYPRVLEICGVTYDICAVMIHEGPNADSGHYYDLIKHPVSGQWFTYNDARVIPSVAPGVSTEKDRISKVTPDMKGCYALVYRRRSEADEQVPEVPEHIEEIVALKLEEEFLAQTSATTESQQRWANVVKEHHERMKQFWSALQIKDGSSMMKHPEEMVFLPTKLLSDVQLSEFEAVAEKKEESEPVKKKAKDMDGKEAEENGMVDEAALYKANAVASSSYSLCSHGRISLESVRGGVIKAVNKDAAKQLLKRYCVQVASSSGDSQHSDLKNGTDICVECIEDLKRESEFAATVETKEKLARQLLREKAKRYYHSDDCFWVSVRSLQQYRKLAIRAREQRQKPAVECVEINFTGPEGADAELKCDMEMVSECNTSTSELEQKMDSDVEMVKKFDEFGLPDDSLTSGTKEEPESECTAASEVSDAASPTDKKLSRPADEMRPTTPTVSPSKKPNSRLEDNKVGIKKH</sequence>
<dbReference type="SUPFAM" id="SSF54001">
    <property type="entry name" value="Cysteine proteinases"/>
    <property type="match status" value="1"/>
</dbReference>
<feature type="region of interest" description="Disordered" evidence="10">
    <location>
        <begin position="713"/>
        <end position="784"/>
    </location>
</feature>
<dbReference type="InterPro" id="IPR028889">
    <property type="entry name" value="USP"/>
</dbReference>
<evidence type="ECO:0000256" key="9">
    <source>
        <dbReference type="ARBA" id="ARBA00023242"/>
    </source>
</evidence>
<dbReference type="GO" id="GO:0016579">
    <property type="term" value="P:protein deubiquitination"/>
    <property type="evidence" value="ECO:0007669"/>
    <property type="project" value="InterPro"/>
</dbReference>
<reference evidence="12" key="1">
    <citation type="journal article" date="2011" name="Genome Res.">
        <title>Deep small RNA sequencing from the nematode Ascaris reveals conservation, functional diversification, and novel developmental profiles.</title>
        <authorList>
            <person name="Wang J."/>
            <person name="Czech B."/>
            <person name="Crunk A."/>
            <person name="Wallace A."/>
            <person name="Mitreva M."/>
            <person name="Hannon G.J."/>
            <person name="Davis R.E."/>
        </authorList>
    </citation>
    <scope>NUCLEOTIDE SEQUENCE</scope>
</reference>
<evidence type="ECO:0000256" key="7">
    <source>
        <dbReference type="ARBA" id="ARBA00022801"/>
    </source>
</evidence>
<evidence type="ECO:0000256" key="4">
    <source>
        <dbReference type="ARBA" id="ARBA00012759"/>
    </source>
</evidence>
<keyword evidence="8" id="KW-0788">Thiol protease</keyword>
<feature type="compositionally biased region" description="Basic and acidic residues" evidence="10">
    <location>
        <begin position="746"/>
        <end position="758"/>
    </location>
</feature>
<proteinExistence type="evidence at transcript level"/>
<comment type="catalytic activity">
    <reaction evidence="1">
        <text>Thiol-dependent hydrolysis of ester, thioester, amide, peptide and isopeptide bonds formed by the C-terminal Gly of ubiquitin (a 76-residue protein attached to proteins as an intracellular targeting signal).</text>
        <dbReference type="EC" id="3.4.19.12"/>
    </reaction>
</comment>
<evidence type="ECO:0000256" key="5">
    <source>
        <dbReference type="ARBA" id="ARBA00022670"/>
    </source>
</evidence>
<dbReference type="GO" id="GO:0005829">
    <property type="term" value="C:cytosol"/>
    <property type="evidence" value="ECO:0007669"/>
    <property type="project" value="TreeGrafter"/>
</dbReference>
<dbReference type="Pfam" id="PF00443">
    <property type="entry name" value="UCH"/>
    <property type="match status" value="1"/>
</dbReference>
<accession>F1KRC1</accession>
<evidence type="ECO:0000256" key="3">
    <source>
        <dbReference type="ARBA" id="ARBA00009085"/>
    </source>
</evidence>
<evidence type="ECO:0000256" key="6">
    <source>
        <dbReference type="ARBA" id="ARBA00022786"/>
    </source>
</evidence>
<keyword evidence="6" id="KW-0833">Ubl conjugation pathway</keyword>
<dbReference type="GO" id="GO:0005634">
    <property type="term" value="C:nucleus"/>
    <property type="evidence" value="ECO:0007669"/>
    <property type="project" value="UniProtKB-SubCell"/>
</dbReference>
<dbReference type="GO" id="GO:0006508">
    <property type="term" value="P:proteolysis"/>
    <property type="evidence" value="ECO:0007669"/>
    <property type="project" value="UniProtKB-KW"/>
</dbReference>
<dbReference type="InterPro" id="IPR001394">
    <property type="entry name" value="Peptidase_C19_UCH"/>
</dbReference>